<comment type="caution">
    <text evidence="2">The sequence shown here is derived from an EMBL/GenBank/DDBJ whole genome shotgun (WGS) entry which is preliminary data.</text>
</comment>
<reference evidence="2 3" key="1">
    <citation type="journal article" date="2015" name="Genome Announc.">
        <title>Expanding the biotechnology potential of lactobacilli through comparative genomics of 213 strains and associated genera.</title>
        <authorList>
            <person name="Sun Z."/>
            <person name="Harris H.M."/>
            <person name="McCann A."/>
            <person name="Guo C."/>
            <person name="Argimon S."/>
            <person name="Zhang W."/>
            <person name="Yang X."/>
            <person name="Jeffery I.B."/>
            <person name="Cooney J.C."/>
            <person name="Kagawa T.F."/>
            <person name="Liu W."/>
            <person name="Song Y."/>
            <person name="Salvetti E."/>
            <person name="Wrobel A."/>
            <person name="Rasinkangas P."/>
            <person name="Parkhill J."/>
            <person name="Rea M.C."/>
            <person name="O'Sullivan O."/>
            <person name="Ritari J."/>
            <person name="Douillard F.P."/>
            <person name="Paul Ross R."/>
            <person name="Yang R."/>
            <person name="Briner A.E."/>
            <person name="Felis G.E."/>
            <person name="de Vos W.M."/>
            <person name="Barrangou R."/>
            <person name="Klaenhammer T.R."/>
            <person name="Caufield P.W."/>
            <person name="Cui Y."/>
            <person name="Zhang H."/>
            <person name="O'Toole P.W."/>
        </authorList>
    </citation>
    <scope>NUCLEOTIDE SEQUENCE [LARGE SCALE GENOMIC DNA]</scope>
    <source>
        <strain evidence="2 3">DSM 17757</strain>
    </source>
</reference>
<sequence>MVFITKAKMRTYDEPSWEDKAMAKMVFINLPVTDMQRSIKFYEAIGFKQNMDYSDENGAGMMWDDNIWIMLLTHDFYQQFLSCQLVANTQEVSGSMTALSMDSIEEVKKFAQTAKENGGDFYHVELGMPEEQMYELEVKDPDGNILSAAWMAM</sequence>
<accession>A0A0R2IPT7</accession>
<proteinExistence type="predicted"/>
<feature type="domain" description="VOC" evidence="1">
    <location>
        <begin position="24"/>
        <end position="151"/>
    </location>
</feature>
<dbReference type="EMBL" id="JQBR01000002">
    <property type="protein sequence ID" value="KRN67177.1"/>
    <property type="molecule type" value="Genomic_DNA"/>
</dbReference>
<dbReference type="PATRIC" id="fig|319652.3.peg.715"/>
<dbReference type="Proteomes" id="UP000051568">
    <property type="component" value="Unassembled WGS sequence"/>
</dbReference>
<dbReference type="PANTHER" id="PTHR36503:SF2">
    <property type="entry name" value="BLR2408 PROTEIN"/>
    <property type="match status" value="1"/>
</dbReference>
<evidence type="ECO:0000313" key="3">
    <source>
        <dbReference type="Proteomes" id="UP000051568"/>
    </source>
</evidence>
<protein>
    <submittedName>
        <fullName evidence="2">Glyoxalase family protein</fullName>
    </submittedName>
</protein>
<gene>
    <name evidence="2" type="ORF">IV80_GL000707</name>
</gene>
<dbReference type="PROSITE" id="PS51819">
    <property type="entry name" value="VOC"/>
    <property type="match status" value="1"/>
</dbReference>
<dbReference type="SUPFAM" id="SSF54593">
    <property type="entry name" value="Glyoxalase/Bleomycin resistance protein/Dihydroxybiphenyl dioxygenase"/>
    <property type="match status" value="1"/>
</dbReference>
<evidence type="ECO:0000259" key="1">
    <source>
        <dbReference type="PROSITE" id="PS51819"/>
    </source>
</evidence>
<keyword evidence="3" id="KW-1185">Reference proteome</keyword>
<evidence type="ECO:0000313" key="2">
    <source>
        <dbReference type="EMBL" id="KRN67177.1"/>
    </source>
</evidence>
<dbReference type="Pfam" id="PF00903">
    <property type="entry name" value="Glyoxalase"/>
    <property type="match status" value="1"/>
</dbReference>
<dbReference type="PANTHER" id="PTHR36503">
    <property type="entry name" value="BLR2520 PROTEIN"/>
    <property type="match status" value="1"/>
</dbReference>
<dbReference type="AlphaFoldDB" id="A0A0R2IPT7"/>
<dbReference type="Gene3D" id="3.10.180.10">
    <property type="entry name" value="2,3-Dihydroxybiphenyl 1,2-Dioxygenase, domain 1"/>
    <property type="match status" value="1"/>
</dbReference>
<organism evidence="2 3">
    <name type="scientific">Pediococcus cellicola</name>
    <dbReference type="NCBI Taxonomy" id="319652"/>
    <lineage>
        <taxon>Bacteria</taxon>
        <taxon>Bacillati</taxon>
        <taxon>Bacillota</taxon>
        <taxon>Bacilli</taxon>
        <taxon>Lactobacillales</taxon>
        <taxon>Lactobacillaceae</taxon>
        <taxon>Pediococcus</taxon>
    </lineage>
</organism>
<dbReference type="InterPro" id="IPR029068">
    <property type="entry name" value="Glyas_Bleomycin-R_OHBP_Dase"/>
</dbReference>
<dbReference type="STRING" id="319652.IV80_GL000707"/>
<dbReference type="InterPro" id="IPR004360">
    <property type="entry name" value="Glyas_Fos-R_dOase_dom"/>
</dbReference>
<name>A0A0R2IPT7_9LACO</name>
<dbReference type="InterPro" id="IPR037523">
    <property type="entry name" value="VOC_core"/>
</dbReference>